<sequence>MPSSRRSRRHQPYRELDLERATGGRTTQRRGSEEWTVQRVRGAEKSYVCPGCHQAVAPGTGHVVAWANDSIFGPEAALAERRHWHTACWERAR</sequence>
<dbReference type="AlphaFoldDB" id="A0A1I2HK40"/>
<accession>A0A1I2HK40</accession>
<evidence type="ECO:0008006" key="4">
    <source>
        <dbReference type="Google" id="ProtNLM"/>
    </source>
</evidence>
<feature type="compositionally biased region" description="Basic residues" evidence="1">
    <location>
        <begin position="1"/>
        <end position="11"/>
    </location>
</feature>
<evidence type="ECO:0000313" key="3">
    <source>
        <dbReference type="Proteomes" id="UP000198520"/>
    </source>
</evidence>
<feature type="compositionally biased region" description="Basic and acidic residues" evidence="1">
    <location>
        <begin position="12"/>
        <end position="22"/>
    </location>
</feature>
<dbReference type="EMBL" id="FONZ01000004">
    <property type="protein sequence ID" value="SFF30534.1"/>
    <property type="molecule type" value="Genomic_DNA"/>
</dbReference>
<gene>
    <name evidence="2" type="ORF">SAMN04488035_2425</name>
</gene>
<proteinExistence type="predicted"/>
<name>A0A1I2HK40_9MICO</name>
<dbReference type="STRING" id="285351.SAMN04488035_2425"/>
<dbReference type="OrthoDB" id="3381577at2"/>
<reference evidence="3" key="1">
    <citation type="submission" date="2016-10" db="EMBL/GenBank/DDBJ databases">
        <authorList>
            <person name="Varghese N."/>
            <person name="Submissions S."/>
        </authorList>
    </citation>
    <scope>NUCLEOTIDE SEQUENCE [LARGE SCALE GENOMIC DNA]</scope>
    <source>
        <strain evidence="3">DSM 19083</strain>
    </source>
</reference>
<evidence type="ECO:0000313" key="2">
    <source>
        <dbReference type="EMBL" id="SFF30534.1"/>
    </source>
</evidence>
<dbReference type="RefSeq" id="WP_093379134.1">
    <property type="nucleotide sequence ID" value="NZ_BNAN01000004.1"/>
</dbReference>
<keyword evidence="3" id="KW-1185">Reference proteome</keyword>
<dbReference type="Proteomes" id="UP000198520">
    <property type="component" value="Unassembled WGS sequence"/>
</dbReference>
<feature type="region of interest" description="Disordered" evidence="1">
    <location>
        <begin position="1"/>
        <end position="36"/>
    </location>
</feature>
<protein>
    <recommendedName>
        <fullName evidence="4">ATP/GTP-binding protein</fullName>
    </recommendedName>
</protein>
<evidence type="ECO:0000256" key="1">
    <source>
        <dbReference type="SAM" id="MobiDB-lite"/>
    </source>
</evidence>
<organism evidence="2 3">
    <name type="scientific">Flavimobilis marinus</name>
    <dbReference type="NCBI Taxonomy" id="285351"/>
    <lineage>
        <taxon>Bacteria</taxon>
        <taxon>Bacillati</taxon>
        <taxon>Actinomycetota</taxon>
        <taxon>Actinomycetes</taxon>
        <taxon>Micrococcales</taxon>
        <taxon>Jonesiaceae</taxon>
        <taxon>Flavimobilis</taxon>
    </lineage>
</organism>